<feature type="compositionally biased region" description="Low complexity" evidence="1">
    <location>
        <begin position="56"/>
        <end position="72"/>
    </location>
</feature>
<proteinExistence type="predicted"/>
<evidence type="ECO:0000313" key="3">
    <source>
        <dbReference type="EMBL" id="CAB4919967.1"/>
    </source>
</evidence>
<evidence type="ECO:0000313" key="2">
    <source>
        <dbReference type="EMBL" id="CAB4322335.1"/>
    </source>
</evidence>
<organism evidence="3">
    <name type="scientific">freshwater metagenome</name>
    <dbReference type="NCBI Taxonomy" id="449393"/>
    <lineage>
        <taxon>unclassified sequences</taxon>
        <taxon>metagenomes</taxon>
        <taxon>ecological metagenomes</taxon>
    </lineage>
</organism>
<feature type="region of interest" description="Disordered" evidence="1">
    <location>
        <begin position="56"/>
        <end position="77"/>
    </location>
</feature>
<gene>
    <name evidence="2" type="ORF">UFOPK1392_00069</name>
    <name evidence="3" type="ORF">UFOPK3733_00013</name>
</gene>
<sequence>MGRPNTTSSRLPRMGGSVVAGLAVGTIALTLAVGACGSLKKSASPSTTVTAATTMAPTPTTEAPTTTINPATLPQTDTKPAATGEGFDLRMQALAAAIIAGDSAKGLSSFFPVEAYKQVKKNTDPAADWKNRLIAAFGVDTRDANKLLGTGAANATFLGADVPNAAVWVKPGEEYNLIGYWRVYGTKLRFDVGGSIKVVPVSSLISWRGEWYVVHLGAIR</sequence>
<dbReference type="AlphaFoldDB" id="A0A6J7HFZ8"/>
<reference evidence="3" key="1">
    <citation type="submission" date="2020-05" db="EMBL/GenBank/DDBJ databases">
        <authorList>
            <person name="Chiriac C."/>
            <person name="Salcher M."/>
            <person name="Ghai R."/>
            <person name="Kavagutti S V."/>
        </authorList>
    </citation>
    <scope>NUCLEOTIDE SEQUENCE</scope>
</reference>
<protein>
    <submittedName>
        <fullName evidence="3">Unannotated protein</fullName>
    </submittedName>
</protein>
<evidence type="ECO:0000256" key="1">
    <source>
        <dbReference type="SAM" id="MobiDB-lite"/>
    </source>
</evidence>
<accession>A0A6J7HFZ8</accession>
<dbReference type="EMBL" id="CAEMXZ010000002">
    <property type="protein sequence ID" value="CAB4322335.1"/>
    <property type="molecule type" value="Genomic_DNA"/>
</dbReference>
<dbReference type="EMBL" id="CAFBNC010000001">
    <property type="protein sequence ID" value="CAB4919967.1"/>
    <property type="molecule type" value="Genomic_DNA"/>
</dbReference>
<name>A0A6J7HFZ8_9ZZZZ</name>